<feature type="transmembrane region" description="Helical" evidence="2">
    <location>
        <begin position="101"/>
        <end position="124"/>
    </location>
</feature>
<keyword evidence="4" id="KW-1185">Reference proteome</keyword>
<protein>
    <submittedName>
        <fullName evidence="3">Uncharacterized protein</fullName>
    </submittedName>
</protein>
<sequence length="252" mass="27926">MASNKENEAFAQSERKLEPTAPPPPPPTGNANDIEAAPPYDPSQPQVYDSELPTYQQALHDPTVPPPTYDSLYGKIKDVKKKSTGVADFLMKILETLVSTMCFTILLGIVIAIPISMIAIGSIHLSDCPAERYIPIYLIVAGCFGLLRNLISFVPRFCKDDKEGGEEEGEKKKKSGGYLHLIDCFLLAWFIAGNVWIYQLYGHINYTDSTSDEYCHSTLYLFAFWITTSVYIVIGSMCFCICCGSCVAFFLG</sequence>
<organism evidence="3 4">
    <name type="scientific">Patella caerulea</name>
    <name type="common">Rayed Mediterranean limpet</name>
    <dbReference type="NCBI Taxonomy" id="87958"/>
    <lineage>
        <taxon>Eukaryota</taxon>
        <taxon>Metazoa</taxon>
        <taxon>Spiralia</taxon>
        <taxon>Lophotrochozoa</taxon>
        <taxon>Mollusca</taxon>
        <taxon>Gastropoda</taxon>
        <taxon>Patellogastropoda</taxon>
        <taxon>Patelloidea</taxon>
        <taxon>Patellidae</taxon>
        <taxon>Patella</taxon>
    </lineage>
</organism>
<keyword evidence="2" id="KW-0812">Transmembrane</keyword>
<evidence type="ECO:0000256" key="1">
    <source>
        <dbReference type="SAM" id="MobiDB-lite"/>
    </source>
</evidence>
<evidence type="ECO:0000313" key="3">
    <source>
        <dbReference type="EMBL" id="KAK6173820.1"/>
    </source>
</evidence>
<name>A0AAN8PPQ7_PATCE</name>
<dbReference type="InterPro" id="IPR040350">
    <property type="entry name" value="TMEM272"/>
</dbReference>
<reference evidence="3 4" key="1">
    <citation type="submission" date="2024-01" db="EMBL/GenBank/DDBJ databases">
        <title>The genome of the rayed Mediterranean limpet Patella caerulea (Linnaeus, 1758).</title>
        <authorList>
            <person name="Anh-Thu Weber A."/>
            <person name="Halstead-Nussloch G."/>
        </authorList>
    </citation>
    <scope>NUCLEOTIDE SEQUENCE [LARGE SCALE GENOMIC DNA]</scope>
    <source>
        <strain evidence="3">AATW-2023a</strain>
        <tissue evidence="3">Whole specimen</tissue>
    </source>
</reference>
<keyword evidence="2" id="KW-0472">Membrane</keyword>
<feature type="transmembrane region" description="Helical" evidence="2">
    <location>
        <begin position="218"/>
        <end position="251"/>
    </location>
</feature>
<dbReference type="AlphaFoldDB" id="A0AAN8PPQ7"/>
<gene>
    <name evidence="3" type="ORF">SNE40_017211</name>
</gene>
<feature type="compositionally biased region" description="Basic and acidic residues" evidence="1">
    <location>
        <begin position="1"/>
        <end position="18"/>
    </location>
</feature>
<dbReference type="PANTHER" id="PTHR33444:SF2">
    <property type="entry name" value="MARVEL DOMAIN-CONTAINING PROTEIN"/>
    <property type="match status" value="1"/>
</dbReference>
<dbReference type="PANTHER" id="PTHR33444">
    <property type="entry name" value="SI:DKEY-19B23.12-RELATED"/>
    <property type="match status" value="1"/>
</dbReference>
<evidence type="ECO:0000256" key="2">
    <source>
        <dbReference type="SAM" id="Phobius"/>
    </source>
</evidence>
<dbReference type="EMBL" id="JAZGQO010000011">
    <property type="protein sequence ID" value="KAK6173820.1"/>
    <property type="molecule type" value="Genomic_DNA"/>
</dbReference>
<proteinExistence type="predicted"/>
<feature type="transmembrane region" description="Helical" evidence="2">
    <location>
        <begin position="136"/>
        <end position="157"/>
    </location>
</feature>
<dbReference type="Proteomes" id="UP001347796">
    <property type="component" value="Unassembled WGS sequence"/>
</dbReference>
<feature type="transmembrane region" description="Helical" evidence="2">
    <location>
        <begin position="178"/>
        <end position="198"/>
    </location>
</feature>
<feature type="region of interest" description="Disordered" evidence="1">
    <location>
        <begin position="1"/>
        <end position="47"/>
    </location>
</feature>
<comment type="caution">
    <text evidence="3">The sequence shown here is derived from an EMBL/GenBank/DDBJ whole genome shotgun (WGS) entry which is preliminary data.</text>
</comment>
<accession>A0AAN8PPQ7</accession>
<keyword evidence="2" id="KW-1133">Transmembrane helix</keyword>
<evidence type="ECO:0000313" key="4">
    <source>
        <dbReference type="Proteomes" id="UP001347796"/>
    </source>
</evidence>